<reference evidence="2 3" key="2">
    <citation type="submission" date="2019-09" db="EMBL/GenBank/DDBJ databases">
        <authorList>
            <person name="Jin C."/>
        </authorList>
    </citation>
    <scope>NUCLEOTIDE SEQUENCE [LARGE SCALE GENOMIC DNA]</scope>
    <source>
        <strain evidence="2 3">AN110305</strain>
    </source>
</reference>
<name>A0A5B2XFY1_9PSEU</name>
<protein>
    <submittedName>
        <fullName evidence="2">Uncharacterized protein</fullName>
    </submittedName>
</protein>
<dbReference type="Proteomes" id="UP000323454">
    <property type="component" value="Unassembled WGS sequence"/>
</dbReference>
<proteinExistence type="predicted"/>
<dbReference type="AlphaFoldDB" id="A0A5B2XFY1"/>
<accession>A0A5B2XFY1</accession>
<dbReference type="EMBL" id="VUOB01000022">
    <property type="protein sequence ID" value="KAA2262176.1"/>
    <property type="molecule type" value="Genomic_DNA"/>
</dbReference>
<feature type="region of interest" description="Disordered" evidence="1">
    <location>
        <begin position="153"/>
        <end position="177"/>
    </location>
</feature>
<keyword evidence="3" id="KW-1185">Reference proteome</keyword>
<comment type="caution">
    <text evidence="2">The sequence shown here is derived from an EMBL/GenBank/DDBJ whole genome shotgun (WGS) entry which is preliminary data.</text>
</comment>
<dbReference type="RefSeq" id="WP_149849759.1">
    <property type="nucleotide sequence ID" value="NZ_VUOB01000022.1"/>
</dbReference>
<evidence type="ECO:0000313" key="3">
    <source>
        <dbReference type="Proteomes" id="UP000323454"/>
    </source>
</evidence>
<evidence type="ECO:0000256" key="1">
    <source>
        <dbReference type="SAM" id="MobiDB-lite"/>
    </source>
</evidence>
<dbReference type="OrthoDB" id="3697967at2"/>
<organism evidence="2 3">
    <name type="scientific">Solihabitans fulvus</name>
    <dbReference type="NCBI Taxonomy" id="1892852"/>
    <lineage>
        <taxon>Bacteria</taxon>
        <taxon>Bacillati</taxon>
        <taxon>Actinomycetota</taxon>
        <taxon>Actinomycetes</taxon>
        <taxon>Pseudonocardiales</taxon>
        <taxon>Pseudonocardiaceae</taxon>
        <taxon>Solihabitans</taxon>
    </lineage>
</organism>
<evidence type="ECO:0000313" key="2">
    <source>
        <dbReference type="EMBL" id="KAA2262176.1"/>
    </source>
</evidence>
<gene>
    <name evidence="2" type="ORF">F0L68_12820</name>
</gene>
<sequence>MATNDVSGGLAGSAPAAGAAPMFGAAPAFAQAAHGQLATAAGAIAGAHQAAVAGTLHLTEDAAHSLIDAIGQARDQVDELCGQANYDLNRPLSFGRSWVGDLVGARLHQLASGGDRSAALVLEEFRHVLDEVESTVRAASGLVFSTEDDQRRRMQQLQQKQELQQQQATDKQKGRLL</sequence>
<reference evidence="2 3" key="1">
    <citation type="submission" date="2019-09" db="EMBL/GenBank/DDBJ databases">
        <title>Goodfellowia gen. nov., a new genus of the Pseudonocardineae related to Actinoalloteichus, containing Goodfellowia coeruleoviolacea gen. nov., comb. nov. gen. nov., comb. nov.</title>
        <authorList>
            <person name="Labeda D."/>
        </authorList>
    </citation>
    <scope>NUCLEOTIDE SEQUENCE [LARGE SCALE GENOMIC DNA]</scope>
    <source>
        <strain evidence="2 3">AN110305</strain>
    </source>
</reference>
<feature type="compositionally biased region" description="Low complexity" evidence="1">
    <location>
        <begin position="155"/>
        <end position="169"/>
    </location>
</feature>